<dbReference type="EMBL" id="VSSQ01046623">
    <property type="protein sequence ID" value="MPN00588.1"/>
    <property type="molecule type" value="Genomic_DNA"/>
</dbReference>
<gene>
    <name evidence="2" type="ORF">SDC9_147784</name>
</gene>
<proteinExistence type="predicted"/>
<keyword evidence="1" id="KW-0472">Membrane</keyword>
<reference evidence="2" key="1">
    <citation type="submission" date="2019-08" db="EMBL/GenBank/DDBJ databases">
        <authorList>
            <person name="Kucharzyk K."/>
            <person name="Murdoch R.W."/>
            <person name="Higgins S."/>
            <person name="Loffler F."/>
        </authorList>
    </citation>
    <scope>NUCLEOTIDE SEQUENCE</scope>
</reference>
<protein>
    <submittedName>
        <fullName evidence="2">Uncharacterized protein</fullName>
    </submittedName>
</protein>
<evidence type="ECO:0000256" key="1">
    <source>
        <dbReference type="SAM" id="Phobius"/>
    </source>
</evidence>
<dbReference type="AlphaFoldDB" id="A0A645EF04"/>
<comment type="caution">
    <text evidence="2">The sequence shown here is derived from an EMBL/GenBank/DDBJ whole genome shotgun (WGS) entry which is preliminary data.</text>
</comment>
<organism evidence="2">
    <name type="scientific">bioreactor metagenome</name>
    <dbReference type="NCBI Taxonomy" id="1076179"/>
    <lineage>
        <taxon>unclassified sequences</taxon>
        <taxon>metagenomes</taxon>
        <taxon>ecological metagenomes</taxon>
    </lineage>
</organism>
<keyword evidence="1" id="KW-0812">Transmembrane</keyword>
<keyword evidence="1" id="KW-1133">Transmembrane helix</keyword>
<evidence type="ECO:0000313" key="2">
    <source>
        <dbReference type="EMBL" id="MPN00588.1"/>
    </source>
</evidence>
<feature type="transmembrane region" description="Helical" evidence="1">
    <location>
        <begin position="12"/>
        <end position="31"/>
    </location>
</feature>
<name>A0A645EF04_9ZZZZ</name>
<sequence length="43" mass="4831">MRTGEKLSESTKLLSMNIRLLLLLVNFVGFGNKEGGCMMKKEI</sequence>
<accession>A0A645EF04</accession>